<dbReference type="PROSITE" id="PS50850">
    <property type="entry name" value="MFS"/>
    <property type="match status" value="1"/>
</dbReference>
<keyword evidence="5 8" id="KW-0472">Membrane</keyword>
<evidence type="ECO:0000256" key="5">
    <source>
        <dbReference type="ARBA" id="ARBA00023136"/>
    </source>
</evidence>
<dbReference type="SUPFAM" id="SSF103473">
    <property type="entry name" value="MFS general substrate transporter"/>
    <property type="match status" value="1"/>
</dbReference>
<dbReference type="InParanoid" id="A0A316V6J6"/>
<feature type="compositionally biased region" description="Basic and acidic residues" evidence="7">
    <location>
        <begin position="16"/>
        <end position="33"/>
    </location>
</feature>
<name>A0A316V6J6_9BASI</name>
<feature type="transmembrane region" description="Helical" evidence="8">
    <location>
        <begin position="179"/>
        <end position="200"/>
    </location>
</feature>
<dbReference type="FunCoup" id="A0A316V6J6">
    <property type="interactions" value="62"/>
</dbReference>
<reference evidence="10 11" key="1">
    <citation type="journal article" date="2018" name="Mol. Biol. Evol.">
        <title>Broad Genomic Sampling Reveals a Smut Pathogenic Ancestry of the Fungal Clade Ustilaginomycotina.</title>
        <authorList>
            <person name="Kijpornyongpan T."/>
            <person name="Mondo S.J."/>
            <person name="Barry K."/>
            <person name="Sandor L."/>
            <person name="Lee J."/>
            <person name="Lipzen A."/>
            <person name="Pangilinan J."/>
            <person name="LaButti K."/>
            <person name="Hainaut M."/>
            <person name="Henrissat B."/>
            <person name="Grigoriev I.V."/>
            <person name="Spatafora J.W."/>
            <person name="Aime M.C."/>
        </authorList>
    </citation>
    <scope>NUCLEOTIDE SEQUENCE [LARGE SCALE GENOMIC DNA]</scope>
    <source>
        <strain evidence="10 11">MCA 3882</strain>
    </source>
</reference>
<evidence type="ECO:0000256" key="4">
    <source>
        <dbReference type="ARBA" id="ARBA00022989"/>
    </source>
</evidence>
<dbReference type="PANTHER" id="PTHR43791">
    <property type="entry name" value="PERMEASE-RELATED"/>
    <property type="match status" value="1"/>
</dbReference>
<keyword evidence="2" id="KW-0813">Transport</keyword>
<feature type="transmembrane region" description="Helical" evidence="8">
    <location>
        <begin position="244"/>
        <end position="263"/>
    </location>
</feature>
<dbReference type="AlphaFoldDB" id="A0A316V6J6"/>
<dbReference type="Gene3D" id="1.20.1250.20">
    <property type="entry name" value="MFS general substrate transporter like domains"/>
    <property type="match status" value="1"/>
</dbReference>
<evidence type="ECO:0000256" key="3">
    <source>
        <dbReference type="ARBA" id="ARBA00022692"/>
    </source>
</evidence>
<feature type="region of interest" description="Disordered" evidence="7">
    <location>
        <begin position="1"/>
        <end position="41"/>
    </location>
</feature>
<dbReference type="InterPro" id="IPR011701">
    <property type="entry name" value="MFS"/>
</dbReference>
<feature type="domain" description="Major facilitator superfamily (MFS) profile" evidence="9">
    <location>
        <begin position="83"/>
        <end position="493"/>
    </location>
</feature>
<keyword evidence="3 8" id="KW-0812">Transmembrane</keyword>
<evidence type="ECO:0000259" key="9">
    <source>
        <dbReference type="PROSITE" id="PS50850"/>
    </source>
</evidence>
<comment type="similarity">
    <text evidence="6">Belongs to the major facilitator superfamily. Allantoate permease family.</text>
</comment>
<comment type="subcellular location">
    <subcellularLocation>
        <location evidence="1">Membrane</location>
        <topology evidence="1">Multi-pass membrane protein</topology>
    </subcellularLocation>
</comment>
<sequence length="524" mass="58481">MATERSHSVSSSSASHRQDDVLEKQANESKEEPQQALGQVDLTDVDSDAEKKLKEANLVLTPGQEPITEQEFKQTLRRIDLILMPFMCLSVLLQYLDKTSLNYANLLNIRQDLDFTQRQYSWLGSIFYLGYLAASPVHGYFLQKVNLTRYLGLMILLWGITLTLHAAAFDYAGLVACRLFLGIFEAALTPGFILLTGRFYKSREQIARTNIWFSMNGFAQILGGAISYGVQVQKPSKLKVWQELYIILGVITVVYSFAVFFGMPDSPETTKIFKTDRMRMAAIERIRTNKTGLHDKKWKWYQCREALLDVRLYLVFLLIITTDIANGITSNFSSAILKGLGFDSKKTALVGMSTGVSEVVAIILGIVIAYATNTRFIPGVFSFMIAIVGGALVLASDERVTQVAGYNLIFFFPIGSALLYSWLSSAIGGTTKKIVFNVVLQFGYSAGNIIGPQAAGVAPHYRLGKAVMLAMFSISAFAMCAISLVHFVWNKQRDRAHEKGQDEPALSELADHTDKELRSFRYPY</sequence>
<dbReference type="GO" id="GO:0022857">
    <property type="term" value="F:transmembrane transporter activity"/>
    <property type="evidence" value="ECO:0007669"/>
    <property type="project" value="InterPro"/>
</dbReference>
<feature type="transmembrane region" description="Helical" evidence="8">
    <location>
        <begin position="120"/>
        <end position="141"/>
    </location>
</feature>
<evidence type="ECO:0000256" key="8">
    <source>
        <dbReference type="SAM" id="Phobius"/>
    </source>
</evidence>
<feature type="transmembrane region" description="Helical" evidence="8">
    <location>
        <begin position="403"/>
        <end position="423"/>
    </location>
</feature>
<feature type="transmembrane region" description="Helical" evidence="8">
    <location>
        <begin position="153"/>
        <end position="173"/>
    </location>
</feature>
<evidence type="ECO:0000256" key="6">
    <source>
        <dbReference type="ARBA" id="ARBA00037968"/>
    </source>
</evidence>
<evidence type="ECO:0000313" key="10">
    <source>
        <dbReference type="EMBL" id="PWN31813.1"/>
    </source>
</evidence>
<organism evidence="10 11">
    <name type="scientific">Meira miltonrushii</name>
    <dbReference type="NCBI Taxonomy" id="1280837"/>
    <lineage>
        <taxon>Eukaryota</taxon>
        <taxon>Fungi</taxon>
        <taxon>Dikarya</taxon>
        <taxon>Basidiomycota</taxon>
        <taxon>Ustilaginomycotina</taxon>
        <taxon>Exobasidiomycetes</taxon>
        <taxon>Exobasidiales</taxon>
        <taxon>Brachybasidiaceae</taxon>
        <taxon>Meira</taxon>
    </lineage>
</organism>
<dbReference type="InterPro" id="IPR020846">
    <property type="entry name" value="MFS_dom"/>
</dbReference>
<dbReference type="GeneID" id="37021502"/>
<dbReference type="PANTHER" id="PTHR43791:SF59">
    <property type="entry name" value="TRANSPORTER, PUTATIVE (AFU_ORTHOLOGUE AFUA_1G06550)-RELATED"/>
    <property type="match status" value="1"/>
</dbReference>
<evidence type="ECO:0000256" key="7">
    <source>
        <dbReference type="SAM" id="MobiDB-lite"/>
    </source>
</evidence>
<dbReference type="FunFam" id="1.20.1250.20:FF:000064">
    <property type="entry name" value="MFS allantoate transporter"/>
    <property type="match status" value="1"/>
</dbReference>
<dbReference type="Pfam" id="PF07690">
    <property type="entry name" value="MFS_1"/>
    <property type="match status" value="1"/>
</dbReference>
<proteinExistence type="inferred from homology"/>
<evidence type="ECO:0000256" key="2">
    <source>
        <dbReference type="ARBA" id="ARBA00022448"/>
    </source>
</evidence>
<feature type="transmembrane region" description="Helical" evidence="8">
    <location>
        <begin position="349"/>
        <end position="370"/>
    </location>
</feature>
<dbReference type="OrthoDB" id="6730379at2759"/>
<dbReference type="GO" id="GO:0016020">
    <property type="term" value="C:membrane"/>
    <property type="evidence" value="ECO:0007669"/>
    <property type="project" value="UniProtKB-SubCell"/>
</dbReference>
<feature type="transmembrane region" description="Helical" evidence="8">
    <location>
        <begin position="79"/>
        <end position="96"/>
    </location>
</feature>
<feature type="transmembrane region" description="Helical" evidence="8">
    <location>
        <begin position="466"/>
        <end position="489"/>
    </location>
</feature>
<evidence type="ECO:0000313" key="11">
    <source>
        <dbReference type="Proteomes" id="UP000245771"/>
    </source>
</evidence>
<accession>A0A316V6J6</accession>
<feature type="transmembrane region" description="Helical" evidence="8">
    <location>
        <begin position="376"/>
        <end position="396"/>
    </location>
</feature>
<evidence type="ECO:0000256" key="1">
    <source>
        <dbReference type="ARBA" id="ARBA00004141"/>
    </source>
</evidence>
<dbReference type="Proteomes" id="UP000245771">
    <property type="component" value="Unassembled WGS sequence"/>
</dbReference>
<keyword evidence="4 8" id="KW-1133">Transmembrane helix</keyword>
<dbReference type="InterPro" id="IPR036259">
    <property type="entry name" value="MFS_trans_sf"/>
</dbReference>
<feature type="transmembrane region" description="Helical" evidence="8">
    <location>
        <begin position="310"/>
        <end position="328"/>
    </location>
</feature>
<gene>
    <name evidence="10" type="ORF">FA14DRAFT_162679</name>
</gene>
<dbReference type="RefSeq" id="XP_025352115.1">
    <property type="nucleotide sequence ID" value="XM_025499721.1"/>
</dbReference>
<dbReference type="STRING" id="1280837.A0A316V6J6"/>
<keyword evidence="11" id="KW-1185">Reference proteome</keyword>
<dbReference type="EMBL" id="KZ819607">
    <property type="protein sequence ID" value="PWN31813.1"/>
    <property type="molecule type" value="Genomic_DNA"/>
</dbReference>
<protein>
    <submittedName>
        <fullName evidence="10">MFS general substrate transporter</fullName>
    </submittedName>
</protein>